<keyword evidence="8" id="KW-1185">Reference proteome</keyword>
<comment type="function">
    <text evidence="4">Possible regulatory or functional link with the histocompatibility cluster.</text>
</comment>
<keyword evidence="3" id="KW-0342">GTP-binding</keyword>
<dbReference type="SUPFAM" id="SSF52540">
    <property type="entry name" value="P-loop containing nucleoside triphosphate hydrolases"/>
    <property type="match status" value="1"/>
</dbReference>
<dbReference type="PANTHER" id="PTHR45709:SF3">
    <property type="entry name" value="GUANINE NUCLEOTIDE-BINDING PROTEIN-LIKE 1"/>
    <property type="match status" value="1"/>
</dbReference>
<accession>A0AA38M0C4</accession>
<sequence>MRSPYSLVSDYKGFVQHYPCLSLAPLLPDELEFHILQGLIFLLKIFFPVMTAQVGPGFSLHFIEELLETIEENKIKSRLPYSPVAEEELEFGFEDVHGEGTMSIPLRPRWNYDMTKEELEKKEQAIFKIWMEDLTSTYKNLSYFELNLENWRQLWRVLEISNVILLITDVRHPIFHFSPALFNYIVDTLQKPVILVLNKIDLVSEVTCRAWKEYFQLNFPKLHVVMFASFPREQRNISLQKKRAFLFHSENMNQSGNDKDGHSANENTEMTIQHDPFFITIGLVGSPNVGKSSIINALVNKKVVSCSRTPGHTKHFQTIYVTPLIRVCDSPGIVFPTLLPRCLQILSGVYPVSQVREPYSSVQFLAERVPLVRLLGLTWPYEPGSVSDAPTKPQWSAWAVCDAWAKKRGFHTAKAGRLDTYRAANNILRLAVEGHIVLSVKPLGFYQQYSTCSTVE</sequence>
<dbReference type="GO" id="GO:0003924">
    <property type="term" value="F:GTPase activity"/>
    <property type="evidence" value="ECO:0007669"/>
    <property type="project" value="InterPro"/>
</dbReference>
<reference evidence="7" key="1">
    <citation type="journal article" date="2023" name="G3 (Bethesda)">
        <title>Whole genome assemblies of Zophobas morio and Tenebrio molitor.</title>
        <authorList>
            <person name="Kaur S."/>
            <person name="Stinson S.A."/>
            <person name="diCenzo G.C."/>
        </authorList>
    </citation>
    <scope>NUCLEOTIDE SEQUENCE</scope>
    <source>
        <strain evidence="7">QUZm001</strain>
    </source>
</reference>
<evidence type="ECO:0000259" key="6">
    <source>
        <dbReference type="PROSITE" id="PS51721"/>
    </source>
</evidence>
<dbReference type="PANTHER" id="PTHR45709">
    <property type="entry name" value="LARGE SUBUNIT GTPASE 1 HOMOLOG-RELATED"/>
    <property type="match status" value="1"/>
</dbReference>
<keyword evidence="1" id="KW-0597">Phosphoprotein</keyword>
<dbReference type="InterPro" id="IPR043358">
    <property type="entry name" value="GNL1-like"/>
</dbReference>
<dbReference type="InterPro" id="IPR027417">
    <property type="entry name" value="P-loop_NTPase"/>
</dbReference>
<evidence type="ECO:0000256" key="2">
    <source>
        <dbReference type="ARBA" id="ARBA00022741"/>
    </source>
</evidence>
<evidence type="ECO:0000313" key="8">
    <source>
        <dbReference type="Proteomes" id="UP001168821"/>
    </source>
</evidence>
<dbReference type="GO" id="GO:0005525">
    <property type="term" value="F:GTP binding"/>
    <property type="evidence" value="ECO:0007669"/>
    <property type="project" value="UniProtKB-KW"/>
</dbReference>
<protein>
    <recommendedName>
        <fullName evidence="5">Guanine nucleotide-binding protein-like 1</fullName>
    </recommendedName>
</protein>
<proteinExistence type="predicted"/>
<dbReference type="AlphaFoldDB" id="A0AA38M0C4"/>
<organism evidence="7 8">
    <name type="scientific">Zophobas morio</name>
    <dbReference type="NCBI Taxonomy" id="2755281"/>
    <lineage>
        <taxon>Eukaryota</taxon>
        <taxon>Metazoa</taxon>
        <taxon>Ecdysozoa</taxon>
        <taxon>Arthropoda</taxon>
        <taxon>Hexapoda</taxon>
        <taxon>Insecta</taxon>
        <taxon>Pterygota</taxon>
        <taxon>Neoptera</taxon>
        <taxon>Endopterygota</taxon>
        <taxon>Coleoptera</taxon>
        <taxon>Polyphaga</taxon>
        <taxon>Cucujiformia</taxon>
        <taxon>Tenebrionidae</taxon>
        <taxon>Zophobas</taxon>
    </lineage>
</organism>
<dbReference type="CDD" id="cd01857">
    <property type="entry name" value="HSR1_MMR1"/>
    <property type="match status" value="1"/>
</dbReference>
<gene>
    <name evidence="7" type="ORF">Zmor_009068</name>
</gene>
<evidence type="ECO:0000256" key="1">
    <source>
        <dbReference type="ARBA" id="ARBA00022553"/>
    </source>
</evidence>
<name>A0AA38M0C4_9CUCU</name>
<evidence type="ECO:0000313" key="7">
    <source>
        <dbReference type="EMBL" id="KAJ3636281.1"/>
    </source>
</evidence>
<evidence type="ECO:0000256" key="3">
    <source>
        <dbReference type="ARBA" id="ARBA00023134"/>
    </source>
</evidence>
<evidence type="ECO:0000256" key="5">
    <source>
        <dbReference type="ARBA" id="ARBA00039902"/>
    </source>
</evidence>
<dbReference type="EMBL" id="JALNTZ010000294">
    <property type="protein sequence ID" value="KAJ3636281.1"/>
    <property type="molecule type" value="Genomic_DNA"/>
</dbReference>
<dbReference type="Proteomes" id="UP001168821">
    <property type="component" value="Unassembled WGS sequence"/>
</dbReference>
<dbReference type="InterPro" id="IPR030378">
    <property type="entry name" value="G_CP_dom"/>
</dbReference>
<dbReference type="PROSITE" id="PS51721">
    <property type="entry name" value="G_CP"/>
    <property type="match status" value="1"/>
</dbReference>
<feature type="domain" description="CP-type G" evidence="6">
    <location>
        <begin position="151"/>
        <end position="336"/>
    </location>
</feature>
<dbReference type="InterPro" id="IPR006073">
    <property type="entry name" value="GTP-bd"/>
</dbReference>
<dbReference type="Gene3D" id="3.40.50.300">
    <property type="entry name" value="P-loop containing nucleotide triphosphate hydrolases"/>
    <property type="match status" value="1"/>
</dbReference>
<evidence type="ECO:0000256" key="4">
    <source>
        <dbReference type="ARBA" id="ARBA00037770"/>
    </source>
</evidence>
<dbReference type="Pfam" id="PF01926">
    <property type="entry name" value="MMR_HSR1"/>
    <property type="match status" value="1"/>
</dbReference>
<keyword evidence="2" id="KW-0547">Nucleotide-binding</keyword>
<comment type="caution">
    <text evidence="7">The sequence shown here is derived from an EMBL/GenBank/DDBJ whole genome shotgun (WGS) entry which is preliminary data.</text>
</comment>